<reference evidence="2 3" key="1">
    <citation type="journal article" date="2015" name="Nature">
        <title>rRNA introns, odd ribosomes, and small enigmatic genomes across a large radiation of phyla.</title>
        <authorList>
            <person name="Brown C.T."/>
            <person name="Hug L.A."/>
            <person name="Thomas B.C."/>
            <person name="Sharon I."/>
            <person name="Castelle C.J."/>
            <person name="Singh A."/>
            <person name="Wilkins M.J."/>
            <person name="Williams K.H."/>
            <person name="Banfield J.F."/>
        </authorList>
    </citation>
    <scope>NUCLEOTIDE SEQUENCE [LARGE SCALE GENOMIC DNA]</scope>
</reference>
<sequence length="1409" mass="146133">MASGASSGYVLTTDGSGVASWTDVSSTGGPWTLSGSNLYPDDTSYNVGIGTTNPTSLFHLERITNGNISSYSSYLHTNVTEGDTVGFPYVTGLQLVNEFTGTDTQHGMTGISSRSINTNDGTVNWMYGLSSGVFNYGNIATVGYGNSSMFSNYGSGYVASAYNYRAQMNNSGGGTIAEAALLRGSIGNSSGTINNAYGVLLNGYSNGGTVDNSYGIYLHSSIDIGTNRYAIYSAATSNSYFAGNVGIGTTNPSTELQIGGTTPFLTLGDNGAEDTGIIFDGEAQNYYLSYYASNGNLVFGTGTTIGSAQKAIIESGGNFGIGIENAVSILHVGSSSPILTLQRTDTGVGIGQMIGELDFYSNDTSLTGSNVAGYARVIAQSDFDAVHPYGRLEFGTASGTAAVSTKMVLDKDGNVGIGTTSPLSQLYVDQGITGGTPGNDRGISVLRAGTPISVGRLFVDANDRFVIGTNSYSSINIVGKNVGIYSSPPSYRLDVNGETTDSVARFYNTDDLAQILISDNDTTGYWGVKDNSAFFGLNSGLSNNNFTITSSGNVGIGTTNPTAKLHILGTTDTQQLIVTANGTQTANILEWQNSSGTPLGYVNNTGRLFLNLGTDITNQFIGSLAGNTTTTGTGLIGIGHKALNVVTNGESNVAIGSYPLSAVTSGDDNIGIGYRPLYTLQTGSNNIALGSSALYQNISGGSNVAIGVGAGYSNLGSGSVFIGTSAGSAETGSDKLYIENSNSVSPLIWGDFANDLVSFNGDVGIGTTSPSGLQVNQNVLTTAQNISNFRGGIVSNNPYLILEETVVGSQFYIYKSGAAQAFARNATGDDIYISAAGYIGIGSNNPGSLLSVDGNVAIGSNYDVLTAPADSLIVQGNVGIGATAPSYPLTVISSVNTLASFTGSSETSKLALTGSRYAGADKTQIDFGWGTTVTSRIESNLMGPAETNMVFYTTQSSAITKRMILDYTGKLGVGNINPSQLFDVNNNFVVTSTGAVGIGTTSPNHKLDVVGNVGVSAGGYLNFGSTDGESGYGIRDNAGTIEYKNSAEEWTALDGGSSYTAGDDLDLNVAEFSLEDDVDVSTLRASSASGLQIFDDGGNLGLFIEDGGYVGLGTSSPSQPLHIVAAGYDPIVFLDAPASVSPSDANSPALAQSIPASNQTDWSNPQNVYSSNNVYTSSTMPTGYTTEYLKITDFGFTIPADATINGVYVEFERYASGSGVTDQSVMLVVDDVYSGNDLQTDLEWGITDPNDYTGYGGSSNLWGVVGLTATQVNNSTFGVAIRARDDGGGNRTAYIDHVRITIYYTPSTGTNWVMGGDITDRSFKISMSSGFGTNDYFMISANGNVGIGTTNPETKLEVNGGIKPISVTADPCGSGYPEGTIFYNDTGNYMCYCDGTNDVQLHSPATACF</sequence>
<protein>
    <submittedName>
        <fullName evidence="2">Uncharacterized protein</fullName>
    </submittedName>
</protein>
<proteinExistence type="predicted"/>
<dbReference type="Proteomes" id="UP000034581">
    <property type="component" value="Unassembled WGS sequence"/>
</dbReference>
<dbReference type="EMBL" id="LBQB01000007">
    <property type="protein sequence ID" value="KKP69330.1"/>
    <property type="molecule type" value="Genomic_DNA"/>
</dbReference>
<dbReference type="PATRIC" id="fig|1618350.3.peg.917"/>
<name>A0A0G0E2A3_UNCC3</name>
<feature type="region of interest" description="Disordered" evidence="1">
    <location>
        <begin position="1144"/>
        <end position="1165"/>
    </location>
</feature>
<evidence type="ECO:0000313" key="3">
    <source>
        <dbReference type="Proteomes" id="UP000034581"/>
    </source>
</evidence>
<accession>A0A0G0E2A3</accession>
<evidence type="ECO:0000313" key="2">
    <source>
        <dbReference type="EMBL" id="KKP69330.1"/>
    </source>
</evidence>
<dbReference type="STRING" id="1618350.UR67_C0007G0035"/>
<organism evidence="2 3">
    <name type="scientific">candidate division CPR3 bacterium GW2011_GWF2_35_18</name>
    <dbReference type="NCBI Taxonomy" id="1618350"/>
    <lineage>
        <taxon>Bacteria</taxon>
        <taxon>Bacteria division CPR3</taxon>
    </lineage>
</organism>
<gene>
    <name evidence="2" type="ORF">UR67_C0007G0035</name>
</gene>
<evidence type="ECO:0000256" key="1">
    <source>
        <dbReference type="SAM" id="MobiDB-lite"/>
    </source>
</evidence>
<comment type="caution">
    <text evidence="2">The sequence shown here is derived from an EMBL/GenBank/DDBJ whole genome shotgun (WGS) entry which is preliminary data.</text>
</comment>